<evidence type="ECO:0000313" key="7">
    <source>
        <dbReference type="EMBL" id="PRT52952.1"/>
    </source>
</evidence>
<keyword evidence="3 7" id="KW-0328">Glycosyltransferase</keyword>
<comment type="subcellular location">
    <subcellularLocation>
        <location evidence="1">Membrane</location>
        <topology evidence="1">Single-pass type II membrane protein</topology>
    </subcellularLocation>
</comment>
<dbReference type="STRING" id="45607.A0A2T0FD67"/>
<keyword evidence="4 7" id="KW-0808">Transferase</keyword>
<dbReference type="EMBL" id="NDIQ01000001">
    <property type="protein sequence ID" value="PRT52952.1"/>
    <property type="molecule type" value="Genomic_DNA"/>
</dbReference>
<sequence length="363" mass="43233">MLSKRYVLVSVLATICFLLFLLPPMYDSGTLNPQQLSSDPRENATFVTLARNSDLDGIMGTIRGVEDRFNHRYNYDWVFLNNEEFSDEFIKMTSQIISGEAKYGVIPKEHWSYPDYIDKEKAAEGRKKMEEDGIIYGGSESYRHMCRYESGFFFQHPLMQDYRYYWRVEPDTLLLCDINYDPFKYLRVNNKAYGFTIALYEYMATIPTLWEVTLKFLSSFPEYVHPHNLAKFLSEDGGQNYNRCHFWSNFEIADADFWRGDAYQNYFKFLDRMGGFFYERWGDAPVHSLAAALFLDRDQIHFFEDIGYYHPPYAHVPENFLERGLKCTFPEKRTFDWEGYSCMRHYYSAQDMELPPQVDRIYW</sequence>
<keyword evidence="5" id="KW-0812">Transmembrane</keyword>
<proteinExistence type="inferred from homology"/>
<reference evidence="7 8" key="1">
    <citation type="submission" date="2017-04" db="EMBL/GenBank/DDBJ databases">
        <title>Genome sequencing of [Candida] sorbophila.</title>
        <authorList>
            <person name="Ahn J.O."/>
        </authorList>
    </citation>
    <scope>NUCLEOTIDE SEQUENCE [LARGE SCALE GENOMIC DNA]</scope>
    <source>
        <strain evidence="7 8">DS02</strain>
    </source>
</reference>
<dbReference type="GO" id="GO:0000032">
    <property type="term" value="P:cell wall mannoprotein biosynthetic process"/>
    <property type="evidence" value="ECO:0007669"/>
    <property type="project" value="TreeGrafter"/>
</dbReference>
<gene>
    <name evidence="7" type="ORF">B9G98_00572</name>
</gene>
<dbReference type="InterPro" id="IPR002685">
    <property type="entry name" value="Glyco_trans_15"/>
</dbReference>
<dbReference type="SUPFAM" id="SSF53448">
    <property type="entry name" value="Nucleotide-diphospho-sugar transferases"/>
    <property type="match status" value="1"/>
</dbReference>
<evidence type="ECO:0000256" key="2">
    <source>
        <dbReference type="ARBA" id="ARBA00007677"/>
    </source>
</evidence>
<dbReference type="GeneID" id="36514321"/>
<organism evidence="7 8">
    <name type="scientific">Wickerhamiella sorbophila</name>
    <dbReference type="NCBI Taxonomy" id="45607"/>
    <lineage>
        <taxon>Eukaryota</taxon>
        <taxon>Fungi</taxon>
        <taxon>Dikarya</taxon>
        <taxon>Ascomycota</taxon>
        <taxon>Saccharomycotina</taxon>
        <taxon>Dipodascomycetes</taxon>
        <taxon>Dipodascales</taxon>
        <taxon>Trichomonascaceae</taxon>
        <taxon>Wickerhamiella</taxon>
    </lineage>
</organism>
<evidence type="ECO:0000313" key="8">
    <source>
        <dbReference type="Proteomes" id="UP000238350"/>
    </source>
</evidence>
<dbReference type="GO" id="GO:0006487">
    <property type="term" value="P:protein N-linked glycosylation"/>
    <property type="evidence" value="ECO:0007669"/>
    <property type="project" value="TreeGrafter"/>
</dbReference>
<dbReference type="FunFam" id="3.90.550.10:FF:000051">
    <property type="entry name" value="Alpha-1,2-mannosyltransferase (Ktr4)"/>
    <property type="match status" value="1"/>
</dbReference>
<dbReference type="PANTHER" id="PTHR31121:SF6">
    <property type="entry name" value="ALPHA-1,2 MANNOSYLTRANSFERASE KTR1"/>
    <property type="match status" value="1"/>
</dbReference>
<dbReference type="AlphaFoldDB" id="A0A2T0FD67"/>
<evidence type="ECO:0000256" key="1">
    <source>
        <dbReference type="ARBA" id="ARBA00004606"/>
    </source>
</evidence>
<evidence type="ECO:0000256" key="4">
    <source>
        <dbReference type="ARBA" id="ARBA00022679"/>
    </source>
</evidence>
<evidence type="ECO:0000256" key="5">
    <source>
        <dbReference type="ARBA" id="ARBA00022968"/>
    </source>
</evidence>
<evidence type="ECO:0000256" key="3">
    <source>
        <dbReference type="ARBA" id="ARBA00022676"/>
    </source>
</evidence>
<dbReference type="PANTHER" id="PTHR31121">
    <property type="entry name" value="ALPHA-1,2 MANNOSYLTRANSFERASE KTR1"/>
    <property type="match status" value="1"/>
</dbReference>
<accession>A0A2T0FD67</accession>
<evidence type="ECO:0000256" key="6">
    <source>
        <dbReference type="PIRSR" id="PIRSR018153-1"/>
    </source>
</evidence>
<name>A0A2T0FD67_9ASCO</name>
<dbReference type="Gene3D" id="3.90.550.10">
    <property type="entry name" value="Spore Coat Polysaccharide Biosynthesis Protein SpsA, Chain A"/>
    <property type="match status" value="1"/>
</dbReference>
<dbReference type="Pfam" id="PF01793">
    <property type="entry name" value="Glyco_transf_15"/>
    <property type="match status" value="1"/>
</dbReference>
<feature type="active site" description="Nucleophile" evidence="6">
    <location>
        <position position="251"/>
    </location>
</feature>
<comment type="caution">
    <text evidence="7">The sequence shown here is derived from an EMBL/GenBank/DDBJ whole genome shotgun (WGS) entry which is preliminary data.</text>
</comment>
<dbReference type="GO" id="GO:0016020">
    <property type="term" value="C:membrane"/>
    <property type="evidence" value="ECO:0007669"/>
    <property type="project" value="UniProtKB-SubCell"/>
</dbReference>
<protein>
    <submittedName>
        <fullName evidence="7">Alpha-1,2 mannosyltransferase KTR1</fullName>
    </submittedName>
</protein>
<keyword evidence="5" id="KW-0735">Signal-anchor</keyword>
<dbReference type="GO" id="GO:0006493">
    <property type="term" value="P:protein O-linked glycosylation"/>
    <property type="evidence" value="ECO:0007669"/>
    <property type="project" value="TreeGrafter"/>
</dbReference>
<dbReference type="OrthoDB" id="439943at2759"/>
<dbReference type="PIRSF" id="PIRSF018153">
    <property type="entry name" value="Glyco_trans_15"/>
    <property type="match status" value="1"/>
</dbReference>
<comment type="similarity">
    <text evidence="2">Belongs to the glycosyltransferase 15 family.</text>
</comment>
<dbReference type="RefSeq" id="XP_024662898.1">
    <property type="nucleotide sequence ID" value="XM_024807130.1"/>
</dbReference>
<dbReference type="InterPro" id="IPR029044">
    <property type="entry name" value="Nucleotide-diphossugar_trans"/>
</dbReference>
<dbReference type="GO" id="GO:0005794">
    <property type="term" value="C:Golgi apparatus"/>
    <property type="evidence" value="ECO:0007669"/>
    <property type="project" value="TreeGrafter"/>
</dbReference>
<keyword evidence="8" id="KW-1185">Reference proteome</keyword>
<dbReference type="GO" id="GO:0000026">
    <property type="term" value="F:alpha-1,2-mannosyltransferase activity"/>
    <property type="evidence" value="ECO:0007669"/>
    <property type="project" value="TreeGrafter"/>
</dbReference>
<dbReference type="Proteomes" id="UP000238350">
    <property type="component" value="Unassembled WGS sequence"/>
</dbReference>